<protein>
    <submittedName>
        <fullName evidence="1">Uncharacterized protein</fullName>
    </submittedName>
</protein>
<dbReference type="EMBL" id="FN648460">
    <property type="protein sequence ID" value="CBJ31708.1"/>
    <property type="molecule type" value="Genomic_DNA"/>
</dbReference>
<dbReference type="OrthoDB" id="10378537at2759"/>
<sequence length="60" mass="6657">MRPRTSNQVRAFVEEVGIANQFPSLGEGNVGISALVLCKSPACLLQLYKKHEQRANKDRS</sequence>
<keyword evidence="2" id="KW-1185">Reference proteome</keyword>
<reference evidence="1 2" key="1">
    <citation type="journal article" date="2010" name="Nature">
        <title>The Ectocarpus genome and the independent evolution of multicellularity in brown algae.</title>
        <authorList>
            <person name="Cock J.M."/>
            <person name="Sterck L."/>
            <person name="Rouze P."/>
            <person name="Scornet D."/>
            <person name="Allen A.E."/>
            <person name="Amoutzias G."/>
            <person name="Anthouard V."/>
            <person name="Artiguenave F."/>
            <person name="Aury J.M."/>
            <person name="Badger J.H."/>
            <person name="Beszteri B."/>
            <person name="Billiau K."/>
            <person name="Bonnet E."/>
            <person name="Bothwell J.H."/>
            <person name="Bowler C."/>
            <person name="Boyen C."/>
            <person name="Brownlee C."/>
            <person name="Carrano C.J."/>
            <person name="Charrier B."/>
            <person name="Cho G.Y."/>
            <person name="Coelho S.M."/>
            <person name="Collen J."/>
            <person name="Corre E."/>
            <person name="Da Silva C."/>
            <person name="Delage L."/>
            <person name="Delaroque N."/>
            <person name="Dittami S.M."/>
            <person name="Doulbeau S."/>
            <person name="Elias M."/>
            <person name="Farnham G."/>
            <person name="Gachon C.M."/>
            <person name="Gschloessl B."/>
            <person name="Heesch S."/>
            <person name="Jabbari K."/>
            <person name="Jubin C."/>
            <person name="Kawai H."/>
            <person name="Kimura K."/>
            <person name="Kloareg B."/>
            <person name="Kupper F.C."/>
            <person name="Lang D."/>
            <person name="Le Bail A."/>
            <person name="Leblanc C."/>
            <person name="Lerouge P."/>
            <person name="Lohr M."/>
            <person name="Lopez P.J."/>
            <person name="Martens C."/>
            <person name="Maumus F."/>
            <person name="Michel G."/>
            <person name="Miranda-Saavedra D."/>
            <person name="Morales J."/>
            <person name="Moreau H."/>
            <person name="Motomura T."/>
            <person name="Nagasato C."/>
            <person name="Napoli C.A."/>
            <person name="Nelson D.R."/>
            <person name="Nyvall-Collen P."/>
            <person name="Peters A.F."/>
            <person name="Pommier C."/>
            <person name="Potin P."/>
            <person name="Poulain J."/>
            <person name="Quesneville H."/>
            <person name="Read B."/>
            <person name="Rensing S.A."/>
            <person name="Ritter A."/>
            <person name="Rousvoal S."/>
            <person name="Samanta M."/>
            <person name="Samson G."/>
            <person name="Schroeder D.C."/>
            <person name="Segurens B."/>
            <person name="Strittmatter M."/>
            <person name="Tonon T."/>
            <person name="Tregear J.W."/>
            <person name="Valentin K."/>
            <person name="von Dassow P."/>
            <person name="Yamagishi T."/>
            <person name="Van de Peer Y."/>
            <person name="Wincker P."/>
        </authorList>
    </citation>
    <scope>NUCLEOTIDE SEQUENCE [LARGE SCALE GENOMIC DNA]</scope>
    <source>
        <strain evidence="2">Ec32 / CCAP1310/4</strain>
    </source>
</reference>
<dbReference type="EMBL" id="FN649734">
    <property type="protein sequence ID" value="CBJ31708.1"/>
    <property type="molecule type" value="Genomic_DNA"/>
</dbReference>
<dbReference type="AlphaFoldDB" id="D7FUQ2"/>
<gene>
    <name evidence="1" type="ORF">Esi_0276_0025</name>
</gene>
<accession>D7FUQ2</accession>
<name>D7FUQ2_ECTSI</name>
<evidence type="ECO:0000313" key="1">
    <source>
        <dbReference type="EMBL" id="CBJ31708.1"/>
    </source>
</evidence>
<dbReference type="InParanoid" id="D7FUQ2"/>
<organism evidence="1 2">
    <name type="scientific">Ectocarpus siliculosus</name>
    <name type="common">Brown alga</name>
    <name type="synonym">Conferva siliculosa</name>
    <dbReference type="NCBI Taxonomy" id="2880"/>
    <lineage>
        <taxon>Eukaryota</taxon>
        <taxon>Sar</taxon>
        <taxon>Stramenopiles</taxon>
        <taxon>Ochrophyta</taxon>
        <taxon>PX clade</taxon>
        <taxon>Phaeophyceae</taxon>
        <taxon>Ectocarpales</taxon>
        <taxon>Ectocarpaceae</taxon>
        <taxon>Ectocarpus</taxon>
    </lineage>
</organism>
<proteinExistence type="predicted"/>
<evidence type="ECO:0000313" key="2">
    <source>
        <dbReference type="Proteomes" id="UP000002630"/>
    </source>
</evidence>
<dbReference type="Proteomes" id="UP000002630">
    <property type="component" value="Linkage Group LG09"/>
</dbReference>